<organism evidence="2 3">
    <name type="scientific">Silicimonas algicola</name>
    <dbReference type="NCBI Taxonomy" id="1826607"/>
    <lineage>
        <taxon>Bacteria</taxon>
        <taxon>Pseudomonadati</taxon>
        <taxon>Pseudomonadota</taxon>
        <taxon>Alphaproteobacteria</taxon>
        <taxon>Rhodobacterales</taxon>
        <taxon>Paracoccaceae</taxon>
    </lineage>
</organism>
<dbReference type="RefSeq" id="WP_109758254.1">
    <property type="nucleotide sequence ID" value="NZ_CP034588.1"/>
</dbReference>
<protein>
    <submittedName>
        <fullName evidence="2">Polysaccharide pyruvyl transferase</fullName>
    </submittedName>
</protein>
<evidence type="ECO:0000259" key="1">
    <source>
        <dbReference type="Pfam" id="PF04230"/>
    </source>
</evidence>
<sequence length="315" mass="34156">MGHFSTFGDTEVLKVVEGWLSEAGLPFDIAPYAGKVRLGNPDWVDPRALDAARYSHLLVVCGPFSQKMYEGMADIFAAFAHCTWIGVNLTMVAPLSTFQPFDVLLERDSDRLVRTDLSFTTPVTQVPVVGLCLATRQSEYGARRRHDEAGTLLRDLIRARGLSAVEMDTLWPPETNRTLTETADQFTALAGRLDVLLTTRLHGLVLGLKAGTPVLALDAIAGGDKVTKQAGVIGWPEVVGIDDATPEGLSDALDRCLGDEARSSAKDCATRAAKVAGALRKDVLRSLAVAPGAHHVLPLPPARRLKRRIRRLFGR</sequence>
<keyword evidence="2" id="KW-0808">Transferase</keyword>
<evidence type="ECO:0000313" key="3">
    <source>
        <dbReference type="Proteomes" id="UP000245390"/>
    </source>
</evidence>
<evidence type="ECO:0000313" key="2">
    <source>
        <dbReference type="EMBL" id="PWK57661.1"/>
    </source>
</evidence>
<comment type="caution">
    <text evidence="2">The sequence shown here is derived from an EMBL/GenBank/DDBJ whole genome shotgun (WGS) entry which is preliminary data.</text>
</comment>
<feature type="domain" description="Polysaccharide pyruvyl transferase" evidence="1">
    <location>
        <begin position="172"/>
        <end position="218"/>
    </location>
</feature>
<name>A0A316G9R9_9RHOB</name>
<proteinExistence type="predicted"/>
<dbReference type="Proteomes" id="UP000245390">
    <property type="component" value="Unassembled WGS sequence"/>
</dbReference>
<reference evidence="2 3" key="1">
    <citation type="submission" date="2018-05" db="EMBL/GenBank/DDBJ databases">
        <title>Genomic Encyclopedia of Type Strains, Phase IV (KMG-IV): sequencing the most valuable type-strain genomes for metagenomic binning, comparative biology and taxonomic classification.</title>
        <authorList>
            <person name="Goeker M."/>
        </authorList>
    </citation>
    <scope>NUCLEOTIDE SEQUENCE [LARGE SCALE GENOMIC DNA]</scope>
    <source>
        <strain evidence="2 3">DSM 103371</strain>
    </source>
</reference>
<dbReference type="OrthoDB" id="1491277at2"/>
<keyword evidence="3" id="KW-1185">Reference proteome</keyword>
<dbReference type="GO" id="GO:0016740">
    <property type="term" value="F:transferase activity"/>
    <property type="evidence" value="ECO:0007669"/>
    <property type="project" value="UniProtKB-KW"/>
</dbReference>
<dbReference type="AlphaFoldDB" id="A0A316G9R9"/>
<accession>A0A316G9R9</accession>
<dbReference type="InterPro" id="IPR007345">
    <property type="entry name" value="Polysacch_pyruvyl_Trfase"/>
</dbReference>
<gene>
    <name evidence="2" type="ORF">C8D95_102307</name>
</gene>
<dbReference type="Pfam" id="PF04230">
    <property type="entry name" value="PS_pyruv_trans"/>
    <property type="match status" value="1"/>
</dbReference>
<dbReference type="EMBL" id="QGGV01000002">
    <property type="protein sequence ID" value="PWK57661.1"/>
    <property type="molecule type" value="Genomic_DNA"/>
</dbReference>
<dbReference type="KEGG" id="salo:EF888_12625"/>